<comment type="caution">
    <text evidence="3">The sequence shown here is derived from an EMBL/GenBank/DDBJ whole genome shotgun (WGS) entry which is preliminary data.</text>
</comment>
<evidence type="ECO:0000313" key="3">
    <source>
        <dbReference type="EMBL" id="OFV68407.1"/>
    </source>
</evidence>
<dbReference type="InterPro" id="IPR013424">
    <property type="entry name" value="Ice-binding_C"/>
</dbReference>
<dbReference type="Proteomes" id="UP000186940">
    <property type="component" value="Unassembled WGS sequence"/>
</dbReference>
<name>A0A1F2PAS0_9EURY</name>
<evidence type="ECO:0000256" key="1">
    <source>
        <dbReference type="SAM" id="Phobius"/>
    </source>
</evidence>
<organism evidence="3 4">
    <name type="scientific">Candidatus Syntropharchaeum caldarium</name>
    <dbReference type="NCBI Taxonomy" id="1838285"/>
    <lineage>
        <taxon>Archaea</taxon>
        <taxon>Methanobacteriati</taxon>
        <taxon>Methanobacteriota</taxon>
        <taxon>Stenosarchaea group</taxon>
        <taxon>Methanomicrobia</taxon>
        <taxon>Methanosarcinales</taxon>
        <taxon>ANME-2 cluster</taxon>
        <taxon>Candidatus Syntropharchaeum</taxon>
    </lineage>
</organism>
<dbReference type="EMBL" id="LYOS01000001">
    <property type="protein sequence ID" value="OFV68407.1"/>
    <property type="molecule type" value="Genomic_DNA"/>
</dbReference>
<keyword evidence="1" id="KW-0812">Transmembrane</keyword>
<keyword evidence="1" id="KW-0472">Membrane</keyword>
<dbReference type="STRING" id="1838285.SCAL_000083"/>
<gene>
    <name evidence="3" type="ORF">SCAL_000083</name>
</gene>
<protein>
    <submittedName>
        <fullName evidence="3">Membrane protein containing PEP-CTERM bacterial domain protein</fullName>
    </submittedName>
</protein>
<proteinExistence type="predicted"/>
<keyword evidence="1" id="KW-1133">Transmembrane helix</keyword>
<keyword evidence="4" id="KW-1185">Reference proteome</keyword>
<dbReference type="Pfam" id="PF07589">
    <property type="entry name" value="PEP-CTERM"/>
    <property type="match status" value="1"/>
</dbReference>
<evidence type="ECO:0000259" key="2">
    <source>
        <dbReference type="Pfam" id="PF07589"/>
    </source>
</evidence>
<evidence type="ECO:0000313" key="4">
    <source>
        <dbReference type="Proteomes" id="UP000186940"/>
    </source>
</evidence>
<accession>A0A1F2PAS0</accession>
<feature type="domain" description="Ice-binding protein C-terminal" evidence="2">
    <location>
        <begin position="129"/>
        <end position="153"/>
    </location>
</feature>
<dbReference type="AlphaFoldDB" id="A0A1F2PAS0"/>
<feature type="transmembrane region" description="Helical" evidence="1">
    <location>
        <begin position="132"/>
        <end position="149"/>
    </location>
</feature>
<dbReference type="NCBIfam" id="TIGR02595">
    <property type="entry name" value="PEP_CTERM"/>
    <property type="match status" value="1"/>
</dbReference>
<reference evidence="3" key="1">
    <citation type="submission" date="2016-05" db="EMBL/GenBank/DDBJ databases">
        <title>Microbial consortia oxidize butane by reversing methanogenesis.</title>
        <authorList>
            <person name="Laso-Perez R."/>
            <person name="Richter M."/>
            <person name="Wegener G."/>
            <person name="Musat F."/>
        </authorList>
    </citation>
    <scope>NUCLEOTIDE SEQUENCE [LARGE SCALE GENOMIC DNA]</scope>
    <source>
        <strain evidence="3">BOX2</strain>
    </source>
</reference>
<sequence>MKMIRMALVGVLLMMLVMPAVATDITIYMDIGNGWEVAENSHQYQVDANTECRFKANYSGWGSGTMYVFNVTNSSAWIGGESGTSSTDTWETGVVTYTISLDETVFVEAAAANFAKKKISVTASTVTGVPEPTTLALTALGMLGVLGFVRRRREE</sequence>